<name>A0A3A1Y571_9GAMM</name>
<dbReference type="Proteomes" id="UP000265691">
    <property type="component" value="Unassembled WGS sequence"/>
</dbReference>
<proteinExistence type="predicted"/>
<organism evidence="1 2">
    <name type="scientific">Psittacicella hinzii</name>
    <dbReference type="NCBI Taxonomy" id="2028575"/>
    <lineage>
        <taxon>Bacteria</taxon>
        <taxon>Pseudomonadati</taxon>
        <taxon>Pseudomonadota</taxon>
        <taxon>Gammaproteobacteria</taxon>
        <taxon>Pasteurellales</taxon>
        <taxon>Psittacicellaceae</taxon>
        <taxon>Psittacicella</taxon>
    </lineage>
</organism>
<sequence length="406" mass="47366">MYKWKNEINSCFFQALVVTALILSPKYSSAKDVKVLDYENHRFSLSADGNVRISNYRYKYEQGFTKEDKVRNKYYEGGLTLSHLVKKYNLIYGINAGYGYLDNKLWEGHYFNKAKGLNRLNLFVEHPKYGYLIAGRFTLLEGEFPIVVTKGLYYEKELLDMGSFGKIYSGVGVGDARLDFDDSDTDFKTTFASLRYQTPNKMFVSQIKGFVGKLDEVKMKKWKTIDLPEYDEVVYISGDPRVAGIELLSSLNYKGFTLRFNAYGYKLENVPYVFMQGSYAHNPMATSTIYLDYERYYSKDVTFAYEASLSYKLYDFIEPGIAYKYENFNSVILGTTMEYDFTYKTFGVFVKIYPFTYYGNGSLKDSFVKLEVGKGKHINKVEYFDALHDRFEYDYKSIFLTYNLKY</sequence>
<keyword evidence="2" id="KW-1185">Reference proteome</keyword>
<accession>A0A3A1Y571</accession>
<dbReference type="OrthoDB" id="9813275at2"/>
<comment type="caution">
    <text evidence="1">The sequence shown here is derived from an EMBL/GenBank/DDBJ whole genome shotgun (WGS) entry which is preliminary data.</text>
</comment>
<evidence type="ECO:0000313" key="1">
    <source>
        <dbReference type="EMBL" id="RIY33403.1"/>
    </source>
</evidence>
<dbReference type="RefSeq" id="WP_119524779.1">
    <property type="nucleotide sequence ID" value="NZ_NRHC01000033.1"/>
</dbReference>
<protein>
    <submittedName>
        <fullName evidence="1">Uncharacterized protein</fullName>
    </submittedName>
</protein>
<reference evidence="1 2" key="1">
    <citation type="submission" date="2017-08" db="EMBL/GenBank/DDBJ databases">
        <title>Reclassification of Bisgaard taxon 37 and 44.</title>
        <authorList>
            <person name="Christensen H."/>
        </authorList>
    </citation>
    <scope>NUCLEOTIDE SEQUENCE [LARGE SCALE GENOMIC DNA]</scope>
    <source>
        <strain evidence="1 2">B96_3</strain>
    </source>
</reference>
<dbReference type="AlphaFoldDB" id="A0A3A1Y571"/>
<gene>
    <name evidence="1" type="ORF">CKF54_02865</name>
</gene>
<dbReference type="EMBL" id="NRHC01000033">
    <property type="protein sequence ID" value="RIY33403.1"/>
    <property type="molecule type" value="Genomic_DNA"/>
</dbReference>
<evidence type="ECO:0000313" key="2">
    <source>
        <dbReference type="Proteomes" id="UP000265691"/>
    </source>
</evidence>